<keyword evidence="2 3" id="KW-0378">Hydrolase</keyword>
<dbReference type="PROSITE" id="PS00941">
    <property type="entry name" value="CARBOXYLESTERASE_B_2"/>
    <property type="match status" value="1"/>
</dbReference>
<dbReference type="InterPro" id="IPR050309">
    <property type="entry name" value="Type-B_Carboxylest/Lipase"/>
</dbReference>
<keyword evidence="5" id="KW-1185">Reference proteome</keyword>
<dbReference type="PROSITE" id="PS00122">
    <property type="entry name" value="CARBOXYLESTERASE_B_1"/>
    <property type="match status" value="1"/>
</dbReference>
<dbReference type="InterPro" id="IPR002018">
    <property type="entry name" value="CarbesteraseB"/>
</dbReference>
<evidence type="ECO:0000256" key="1">
    <source>
        <dbReference type="ARBA" id="ARBA00005964"/>
    </source>
</evidence>
<feature type="chain" id="PRO_5044959760" description="Carboxylic ester hydrolase" evidence="3">
    <location>
        <begin position="25"/>
        <end position="556"/>
    </location>
</feature>
<sequence length="556" mass="61160">MRPCLAKGWHLTLFFFLLTGASEGQGNDPPEVVTKYGPVCGKVANVSGTDQPVNVFLGIPFAKPPVGALRFSPPQPPEPWSHVRESTTHPPMCLQNVEREQILLDAITNTKENVSVRMSEDCLYLNVFAPAPLDDKAKLPVMVWIHGGGMVTGGASMFDGSALAAYEKVVVVVIQYRLGILGFYSTGDEHSRGNWGLLDQVAALRWIQENIAFFGGDPGSVTLFGESAGGGCISAHILSPASKGLFHKAISQSGVALFSLFFSAHPERYARSVAEAAGCPASSSPEMVRCLRGKTEKELLEAHSKAYSTFSYSVLDGVFFPKSPEALLEEKNFTNVPYIIGINNHESGWRIPIALQVPGYVEGMDMETANRVLSGWEQFTGVAPDDVHLLAEGYLKNASDPRQIRDQLLELLGDVSFLVPAIRTARAHRDAGCPVYFYEFQHSPSTLAGLRPDFVQADHGDDVGFVFGKPFLADEGTEEEKRLSKTVMKYWANFARNGNPNGVGLVEWPPYDKNEQYLEIDVKQKVGKKLKEKYVNFWTKTLPEKLAESQRTHAKF</sequence>
<reference evidence="6" key="1">
    <citation type="submission" date="2025-08" db="UniProtKB">
        <authorList>
            <consortium name="RefSeq"/>
        </authorList>
    </citation>
    <scope>IDENTIFICATION</scope>
</reference>
<dbReference type="PANTHER" id="PTHR11559">
    <property type="entry name" value="CARBOXYLESTERASE"/>
    <property type="match status" value="1"/>
</dbReference>
<keyword evidence="3" id="KW-0732">Signal</keyword>
<dbReference type="CDD" id="cd00312">
    <property type="entry name" value="Esterase_lipase"/>
    <property type="match status" value="1"/>
</dbReference>
<dbReference type="GeneID" id="110087436"/>
<feature type="domain" description="Carboxylesterase type B" evidence="4">
    <location>
        <begin position="29"/>
        <end position="538"/>
    </location>
</feature>
<evidence type="ECO:0000259" key="4">
    <source>
        <dbReference type="Pfam" id="PF00135"/>
    </source>
</evidence>
<evidence type="ECO:0000256" key="2">
    <source>
        <dbReference type="ARBA" id="ARBA00022801"/>
    </source>
</evidence>
<comment type="similarity">
    <text evidence="1 3">Belongs to the type-B carboxylesterase/lipase family.</text>
</comment>
<feature type="signal peptide" evidence="3">
    <location>
        <begin position="1"/>
        <end position="24"/>
    </location>
</feature>
<dbReference type="Gene3D" id="3.40.50.1820">
    <property type="entry name" value="alpha/beta hydrolase"/>
    <property type="match status" value="1"/>
</dbReference>
<dbReference type="EC" id="3.1.1.-" evidence="3"/>
<dbReference type="RefSeq" id="XP_072841139.1">
    <property type="nucleotide sequence ID" value="XM_072985038.1"/>
</dbReference>
<dbReference type="InterPro" id="IPR019826">
    <property type="entry name" value="Carboxylesterase_B_AS"/>
</dbReference>
<evidence type="ECO:0000313" key="5">
    <source>
        <dbReference type="Proteomes" id="UP001652642"/>
    </source>
</evidence>
<evidence type="ECO:0000256" key="3">
    <source>
        <dbReference type="RuleBase" id="RU361235"/>
    </source>
</evidence>
<dbReference type="InterPro" id="IPR019819">
    <property type="entry name" value="Carboxylesterase_B_CS"/>
</dbReference>
<dbReference type="SUPFAM" id="SSF53474">
    <property type="entry name" value="alpha/beta-Hydrolases"/>
    <property type="match status" value="1"/>
</dbReference>
<dbReference type="Pfam" id="PF00135">
    <property type="entry name" value="COesterase"/>
    <property type="match status" value="1"/>
</dbReference>
<accession>A0ABM5F6W7</accession>
<dbReference type="InterPro" id="IPR029058">
    <property type="entry name" value="AB_hydrolase_fold"/>
</dbReference>
<proteinExistence type="inferred from homology"/>
<dbReference type="Proteomes" id="UP001652642">
    <property type="component" value="Chromosome Z"/>
</dbReference>
<organism evidence="5 6">
    <name type="scientific">Pogona vitticeps</name>
    <name type="common">central bearded dragon</name>
    <dbReference type="NCBI Taxonomy" id="103695"/>
    <lineage>
        <taxon>Eukaryota</taxon>
        <taxon>Metazoa</taxon>
        <taxon>Chordata</taxon>
        <taxon>Craniata</taxon>
        <taxon>Vertebrata</taxon>
        <taxon>Euteleostomi</taxon>
        <taxon>Lepidosauria</taxon>
        <taxon>Squamata</taxon>
        <taxon>Bifurcata</taxon>
        <taxon>Unidentata</taxon>
        <taxon>Episquamata</taxon>
        <taxon>Toxicofera</taxon>
        <taxon>Iguania</taxon>
        <taxon>Acrodonta</taxon>
        <taxon>Agamidae</taxon>
        <taxon>Amphibolurinae</taxon>
        <taxon>Pogona</taxon>
    </lineage>
</organism>
<evidence type="ECO:0000313" key="6">
    <source>
        <dbReference type="RefSeq" id="XP_072841139.1"/>
    </source>
</evidence>
<protein>
    <recommendedName>
        <fullName evidence="3">Carboxylic ester hydrolase</fullName>
        <ecNumber evidence="3">3.1.1.-</ecNumber>
    </recommendedName>
</protein>
<name>A0ABM5F6W7_9SAUR</name>
<gene>
    <name evidence="6" type="primary">LOC110087436</name>
</gene>